<proteinExistence type="predicted"/>
<reference evidence="3" key="3">
    <citation type="journal article" date="2016" name="Gigascience">
        <title>De novo construction of an expanded transcriptome assembly for the western tarnished plant bug, Lygus hesperus.</title>
        <authorList>
            <person name="Tassone E.E."/>
            <person name="Geib S.M."/>
            <person name="Hall B."/>
            <person name="Fabrick J.A."/>
            <person name="Brent C.S."/>
            <person name="Hull J.J."/>
        </authorList>
    </citation>
    <scope>NUCLEOTIDE SEQUENCE</scope>
</reference>
<reference evidence="2" key="2">
    <citation type="submission" date="2014-07" db="EMBL/GenBank/DDBJ databases">
        <authorList>
            <person name="Hull J."/>
        </authorList>
    </citation>
    <scope>NUCLEOTIDE SEQUENCE</scope>
</reference>
<feature type="region of interest" description="Disordered" evidence="1">
    <location>
        <begin position="99"/>
        <end position="127"/>
    </location>
</feature>
<dbReference type="EMBL" id="GBHO01003815">
    <property type="protein sequence ID" value="JAG39789.1"/>
    <property type="molecule type" value="Transcribed_RNA"/>
</dbReference>
<name>A0A0A9Z5L6_LYGHE</name>
<organism evidence="2">
    <name type="scientific">Lygus hesperus</name>
    <name type="common">Western plant bug</name>
    <dbReference type="NCBI Taxonomy" id="30085"/>
    <lineage>
        <taxon>Eukaryota</taxon>
        <taxon>Metazoa</taxon>
        <taxon>Ecdysozoa</taxon>
        <taxon>Arthropoda</taxon>
        <taxon>Hexapoda</taxon>
        <taxon>Insecta</taxon>
        <taxon>Pterygota</taxon>
        <taxon>Neoptera</taxon>
        <taxon>Paraneoptera</taxon>
        <taxon>Hemiptera</taxon>
        <taxon>Heteroptera</taxon>
        <taxon>Panheteroptera</taxon>
        <taxon>Cimicomorpha</taxon>
        <taxon>Miridae</taxon>
        <taxon>Mirini</taxon>
        <taxon>Lygus</taxon>
    </lineage>
</organism>
<dbReference type="AlphaFoldDB" id="A0A0A9Z5L6"/>
<evidence type="ECO:0000313" key="3">
    <source>
        <dbReference type="EMBL" id="JAQ01099.1"/>
    </source>
</evidence>
<evidence type="ECO:0000313" key="4">
    <source>
        <dbReference type="EMBL" id="JAQ15893.1"/>
    </source>
</evidence>
<keyword evidence="2" id="KW-0808">Transferase</keyword>
<reference evidence="2" key="1">
    <citation type="journal article" date="2014" name="PLoS ONE">
        <title>Transcriptome-Based Identification of ABC Transporters in the Western Tarnished Plant Bug Lygus hesperus.</title>
        <authorList>
            <person name="Hull J.J."/>
            <person name="Chaney K."/>
            <person name="Geib S.M."/>
            <person name="Fabrick J.A."/>
            <person name="Brent C.S."/>
            <person name="Walsh D."/>
            <person name="Lavine L.C."/>
        </authorList>
    </citation>
    <scope>NUCLEOTIDE SEQUENCE</scope>
</reference>
<evidence type="ECO:0000256" key="1">
    <source>
        <dbReference type="SAM" id="MobiDB-lite"/>
    </source>
</evidence>
<keyword evidence="2" id="KW-0418">Kinase</keyword>
<dbReference type="EMBL" id="GDHC01002736">
    <property type="protein sequence ID" value="JAQ15893.1"/>
    <property type="molecule type" value="Transcribed_RNA"/>
</dbReference>
<evidence type="ECO:0000313" key="2">
    <source>
        <dbReference type="EMBL" id="JAG39789.1"/>
    </source>
</evidence>
<accession>A0A0A9Z5L6</accession>
<gene>
    <name evidence="2" type="primary">fnkE</name>
    <name evidence="2" type="ORF">CM83_18799</name>
    <name evidence="3" type="ORF">g.13751</name>
    <name evidence="4" type="ORF">g.13752</name>
</gene>
<dbReference type="EMBL" id="GDHC01017530">
    <property type="protein sequence ID" value="JAQ01099.1"/>
    <property type="molecule type" value="Transcribed_RNA"/>
</dbReference>
<sequence length="127" mass="13817">MCVEDCKQTGKPLIMVCANCLQRGYVQVNKSTKSSKSATGVNAKRIYSEGSNALSVNLPCLPGCTPPSLSIKGNLHSTQNTTARAVALIHRQQYYTQNDRNLLMQPQPLPSKTDTTTASSFNQLARD</sequence>
<feature type="compositionally biased region" description="Polar residues" evidence="1">
    <location>
        <begin position="110"/>
        <end position="127"/>
    </location>
</feature>
<protein>
    <submittedName>
        <fullName evidence="2">Putative serine/threonine-protein kinase fnkE</fullName>
    </submittedName>
</protein>
<dbReference type="GO" id="GO:0016301">
    <property type="term" value="F:kinase activity"/>
    <property type="evidence" value="ECO:0007669"/>
    <property type="project" value="UniProtKB-KW"/>
</dbReference>